<dbReference type="Proteomes" id="UP000192393">
    <property type="component" value="Unassembled WGS sequence"/>
</dbReference>
<keyword evidence="1" id="KW-1133">Transmembrane helix</keyword>
<sequence length="146" mass="17060">MISKSYFPRVISITLILLIILFVFLSISNYDLDIIYWVVFLILPLVIIFLSVNLKVEFNKNEIHYTLFPFVNKKLAWNEIDKYEIVKISPLGDFMGWGFRYSSKYGWSYILDTKYAIAIQKKNGKKLALSVKEGQEILSYLESIGK</sequence>
<keyword evidence="1" id="KW-0472">Membrane</keyword>
<feature type="transmembrane region" description="Helical" evidence="1">
    <location>
        <begin position="7"/>
        <end position="28"/>
    </location>
</feature>
<keyword evidence="3" id="KW-1185">Reference proteome</keyword>
<name>A0A1W2ATR3_9FLAO</name>
<protein>
    <recommendedName>
        <fullName evidence="4">PH domain-containing protein</fullName>
    </recommendedName>
</protein>
<gene>
    <name evidence="2" type="ORF">SAMN06296427_10573</name>
</gene>
<evidence type="ECO:0000256" key="1">
    <source>
        <dbReference type="SAM" id="Phobius"/>
    </source>
</evidence>
<feature type="transmembrane region" description="Helical" evidence="1">
    <location>
        <begin position="34"/>
        <end position="54"/>
    </location>
</feature>
<organism evidence="2 3">
    <name type="scientific">Moheibacter sediminis</name>
    <dbReference type="NCBI Taxonomy" id="1434700"/>
    <lineage>
        <taxon>Bacteria</taxon>
        <taxon>Pseudomonadati</taxon>
        <taxon>Bacteroidota</taxon>
        <taxon>Flavobacteriia</taxon>
        <taxon>Flavobacteriales</taxon>
        <taxon>Weeksellaceae</taxon>
        <taxon>Moheibacter</taxon>
    </lineage>
</organism>
<proteinExistence type="predicted"/>
<evidence type="ECO:0000313" key="3">
    <source>
        <dbReference type="Proteomes" id="UP000192393"/>
    </source>
</evidence>
<dbReference type="EMBL" id="FWXS01000005">
    <property type="protein sequence ID" value="SMC64129.1"/>
    <property type="molecule type" value="Genomic_DNA"/>
</dbReference>
<evidence type="ECO:0008006" key="4">
    <source>
        <dbReference type="Google" id="ProtNLM"/>
    </source>
</evidence>
<keyword evidence="1" id="KW-0812">Transmembrane</keyword>
<evidence type="ECO:0000313" key="2">
    <source>
        <dbReference type="EMBL" id="SMC64129.1"/>
    </source>
</evidence>
<dbReference type="STRING" id="1434700.SAMN06296427_10573"/>
<accession>A0A1W2ATR3</accession>
<reference evidence="2 3" key="1">
    <citation type="submission" date="2017-04" db="EMBL/GenBank/DDBJ databases">
        <authorList>
            <person name="Afonso C.L."/>
            <person name="Miller P.J."/>
            <person name="Scott M.A."/>
            <person name="Spackman E."/>
            <person name="Goraichik I."/>
            <person name="Dimitrov K.M."/>
            <person name="Suarez D.L."/>
            <person name="Swayne D.E."/>
        </authorList>
    </citation>
    <scope>NUCLEOTIDE SEQUENCE [LARGE SCALE GENOMIC DNA]</scope>
    <source>
        <strain evidence="2 3">CGMCC 1.12708</strain>
    </source>
</reference>
<dbReference type="AlphaFoldDB" id="A0A1W2ATR3"/>